<feature type="region of interest" description="Disordered" evidence="1">
    <location>
        <begin position="1"/>
        <end position="37"/>
    </location>
</feature>
<sequence>MQAPSDGKRTHTRGSRTKHFHNLKVSSAPADNTVLPSGHRASCKTRFLWPVNSATWN</sequence>
<name>A0A067QX18_ZOONE</name>
<evidence type="ECO:0000313" key="2">
    <source>
        <dbReference type="EMBL" id="KDR13901.1"/>
    </source>
</evidence>
<gene>
    <name evidence="2" type="ORF">L798_12312</name>
</gene>
<proteinExistence type="predicted"/>
<dbReference type="InParanoid" id="A0A067QX18"/>
<accession>A0A067QX18</accession>
<protein>
    <submittedName>
        <fullName evidence="2">Uncharacterized protein</fullName>
    </submittedName>
</protein>
<evidence type="ECO:0000313" key="3">
    <source>
        <dbReference type="Proteomes" id="UP000027135"/>
    </source>
</evidence>
<organism evidence="2 3">
    <name type="scientific">Zootermopsis nevadensis</name>
    <name type="common">Dampwood termite</name>
    <dbReference type="NCBI Taxonomy" id="136037"/>
    <lineage>
        <taxon>Eukaryota</taxon>
        <taxon>Metazoa</taxon>
        <taxon>Ecdysozoa</taxon>
        <taxon>Arthropoda</taxon>
        <taxon>Hexapoda</taxon>
        <taxon>Insecta</taxon>
        <taxon>Pterygota</taxon>
        <taxon>Neoptera</taxon>
        <taxon>Polyneoptera</taxon>
        <taxon>Dictyoptera</taxon>
        <taxon>Blattodea</taxon>
        <taxon>Blattoidea</taxon>
        <taxon>Termitoidae</taxon>
        <taxon>Termopsidae</taxon>
        <taxon>Zootermopsis</taxon>
    </lineage>
</organism>
<dbReference type="EMBL" id="KK852912">
    <property type="protein sequence ID" value="KDR13901.1"/>
    <property type="molecule type" value="Genomic_DNA"/>
</dbReference>
<dbReference type="Proteomes" id="UP000027135">
    <property type="component" value="Unassembled WGS sequence"/>
</dbReference>
<feature type="compositionally biased region" description="Basic residues" evidence="1">
    <location>
        <begin position="10"/>
        <end position="22"/>
    </location>
</feature>
<keyword evidence="3" id="KW-1185">Reference proteome</keyword>
<reference evidence="2 3" key="1">
    <citation type="journal article" date="2014" name="Nat. Commun.">
        <title>Molecular traces of alternative social organization in a termite genome.</title>
        <authorList>
            <person name="Terrapon N."/>
            <person name="Li C."/>
            <person name="Robertson H.M."/>
            <person name="Ji L."/>
            <person name="Meng X."/>
            <person name="Booth W."/>
            <person name="Chen Z."/>
            <person name="Childers C.P."/>
            <person name="Glastad K.M."/>
            <person name="Gokhale K."/>
            <person name="Gowin J."/>
            <person name="Gronenberg W."/>
            <person name="Hermansen R.A."/>
            <person name="Hu H."/>
            <person name="Hunt B.G."/>
            <person name="Huylmans A.K."/>
            <person name="Khalil S.M."/>
            <person name="Mitchell R.D."/>
            <person name="Munoz-Torres M.C."/>
            <person name="Mustard J.A."/>
            <person name="Pan H."/>
            <person name="Reese J.T."/>
            <person name="Scharf M.E."/>
            <person name="Sun F."/>
            <person name="Vogel H."/>
            <person name="Xiao J."/>
            <person name="Yang W."/>
            <person name="Yang Z."/>
            <person name="Yang Z."/>
            <person name="Zhou J."/>
            <person name="Zhu J."/>
            <person name="Brent C.S."/>
            <person name="Elsik C.G."/>
            <person name="Goodisman M.A."/>
            <person name="Liberles D.A."/>
            <person name="Roe R.M."/>
            <person name="Vargo E.L."/>
            <person name="Vilcinskas A."/>
            <person name="Wang J."/>
            <person name="Bornberg-Bauer E."/>
            <person name="Korb J."/>
            <person name="Zhang G."/>
            <person name="Liebig J."/>
        </authorList>
    </citation>
    <scope>NUCLEOTIDE SEQUENCE [LARGE SCALE GENOMIC DNA]</scope>
    <source>
        <tissue evidence="2">Whole organism</tissue>
    </source>
</reference>
<dbReference type="AlphaFoldDB" id="A0A067QX18"/>
<evidence type="ECO:0000256" key="1">
    <source>
        <dbReference type="SAM" id="MobiDB-lite"/>
    </source>
</evidence>